<reference evidence="1" key="1">
    <citation type="submission" date="2021-01" db="EMBL/GenBank/DDBJ databases">
        <authorList>
            <consortium name="Genoscope - CEA"/>
            <person name="William W."/>
        </authorList>
    </citation>
    <scope>NUCLEOTIDE SEQUENCE</scope>
</reference>
<evidence type="ECO:0000313" key="2">
    <source>
        <dbReference type="Proteomes" id="UP000688137"/>
    </source>
</evidence>
<proteinExistence type="predicted"/>
<dbReference type="Proteomes" id="UP000688137">
    <property type="component" value="Unassembled WGS sequence"/>
</dbReference>
<gene>
    <name evidence="1" type="ORF">PPRIM_AZ9-3.1.T1660004</name>
</gene>
<accession>A0A8S1QJX6</accession>
<name>A0A8S1QJX6_PARPR</name>
<keyword evidence="2" id="KW-1185">Reference proteome</keyword>
<dbReference type="AlphaFoldDB" id="A0A8S1QJX6"/>
<organism evidence="1 2">
    <name type="scientific">Paramecium primaurelia</name>
    <dbReference type="NCBI Taxonomy" id="5886"/>
    <lineage>
        <taxon>Eukaryota</taxon>
        <taxon>Sar</taxon>
        <taxon>Alveolata</taxon>
        <taxon>Ciliophora</taxon>
        <taxon>Intramacronucleata</taxon>
        <taxon>Oligohymenophorea</taxon>
        <taxon>Peniculida</taxon>
        <taxon>Parameciidae</taxon>
        <taxon>Paramecium</taxon>
    </lineage>
</organism>
<evidence type="ECO:0000313" key="1">
    <source>
        <dbReference type="EMBL" id="CAD8115716.1"/>
    </source>
</evidence>
<sequence>MLIKKIFKNANQEQKHSHIDQEVELSCQQLGYINCNQENKSPYYFEVYSGSQITFKFVWYYHIIFVQHYLQNERTNFQLNSAYLVYIYKKKENDCLFQQNFDKFKWNSQTQFVSRWYQEKPAEMGSIGKIKNVNLVDRVIKHVKIHSKVKFAFLIIIQVRTNYACYTKIVQVVTYIKMGPILELFVLEILLQLVRNVYFVGIKESSQSRYSNYCQGSPSQQYLSMDGKNSRLCNIHYFDYIILLQTSFDINVKLELSFIYKGELKQQNNDCQFAIIQNEDYKKICPINKTNYDSVQVSNCLIPNCILCIPHYTENDFFYIQSQDGYFSKVLSGQIIQCGQTCKTCIQQNKKYRDYWKWSIRAFYQFVINNNNDHPFEKYASRNSESDLNLFCTSCRYGLILYDQKCMSQCDKFCNKYEIIDEKATFIQCLETISGFMKSQNENGSVLQCPSNWKVCMYRGESEVKEVNPYFISKNQNNFQTRICYEKSQASKKQENYYYSYLFPQIQQVVTNMNNVIIKLFTLKPRGTSTYYEQQQLSNDEYFESMNVFFCQLFWLWIQKSLETSQLFDYLNFCKSHLLQIYHNQKENPRSLKLSINEGQTLLEKKY</sequence>
<protein>
    <submittedName>
        <fullName evidence="1">Uncharacterized protein</fullName>
    </submittedName>
</protein>
<comment type="caution">
    <text evidence="1">The sequence shown here is derived from an EMBL/GenBank/DDBJ whole genome shotgun (WGS) entry which is preliminary data.</text>
</comment>
<dbReference type="EMBL" id="CAJJDM010000175">
    <property type="protein sequence ID" value="CAD8115716.1"/>
    <property type="molecule type" value="Genomic_DNA"/>
</dbReference>